<dbReference type="PANTHER" id="PTHR11660:SF57">
    <property type="entry name" value="SOLUTE CARRIER FAMILY 40 MEMBER"/>
    <property type="match status" value="1"/>
</dbReference>
<dbReference type="AlphaFoldDB" id="A0A1Y1IH80"/>
<dbReference type="Gene3D" id="1.20.1250.20">
    <property type="entry name" value="MFS general substrate transporter like domains"/>
    <property type="match status" value="1"/>
</dbReference>
<feature type="transmembrane region" description="Helical" evidence="7">
    <location>
        <begin position="129"/>
        <end position="153"/>
    </location>
</feature>
<comment type="function">
    <text evidence="7">May be involved in iron transport and iron homeostasis.</text>
</comment>
<evidence type="ECO:0000256" key="4">
    <source>
        <dbReference type="ARBA" id="ARBA00022692"/>
    </source>
</evidence>
<dbReference type="CDD" id="cd17480">
    <property type="entry name" value="MFS_SLC40A1_like"/>
    <property type="match status" value="1"/>
</dbReference>
<keyword evidence="5 7" id="KW-1133">Transmembrane helix</keyword>
<dbReference type="EMBL" id="DF237347">
    <property type="protein sequence ID" value="GAQ88067.1"/>
    <property type="molecule type" value="Genomic_DNA"/>
</dbReference>
<protein>
    <recommendedName>
        <fullName evidence="7">Solute carrier family 40 member</fullName>
    </recommendedName>
</protein>
<sequence>MMASKEEQVELLPHLSRQDDEAEPPGSWNTSHEKAPANRIDPSLVGSEPEDGELEERTIWLVARHMYCSHFLSRWGDRMWEFAVALFMIRIWKDSLILTALYGLVEASSVAVFGVFVGKWVDRNPRMKVVRLSIAIQNASMIGAAVGVILLLLESAPQGPAFISLVFLVNLLGGVQALAGLANNIAVERDWVVVVSSQAVPSMRGTVLSSLNSTMRRIDLSCKLLAPVAAGLLMSLKSTISAAVFIAVWNALSTFGEYYFLHIVYQKVPALSEKAVLSSERTSSALEPDSEAGDLEEEAPDSEAGLSRLRGESRARWLEVVRSGLSDILTPLRSFASGWRLYAKQETALAGVALALLYFTVLSFGSMMTAVLSWRGISPFTLGLARAVAALVGIVATVCYPVWHRRVQGLRTGLRAIWLQWTFLLPCLVAIWVANQTLSSWLLIAGVTCSRLGLWLFDLSVTQLMQESIPECDRGVVGGVQSSLQEIMSTASYLAGILISHPRDFGILIAVSFFMVSSAAVLYTVFCRRTRGHLFHLEKLKIPLPIFHGDSQSETPVGGEMLRLRTSSSLSSPAA</sequence>
<feature type="transmembrane region" description="Helical" evidence="7">
    <location>
        <begin position="96"/>
        <end position="117"/>
    </location>
</feature>
<proteinExistence type="inferred from homology"/>
<name>A0A1Y1IH80_KLENI</name>
<feature type="transmembrane region" description="Helical" evidence="7">
    <location>
        <begin position="159"/>
        <end position="181"/>
    </location>
</feature>
<keyword evidence="10" id="KW-1185">Reference proteome</keyword>
<dbReference type="GO" id="GO:0006826">
    <property type="term" value="P:iron ion transport"/>
    <property type="evidence" value="ECO:0000318"/>
    <property type="project" value="GO_Central"/>
</dbReference>
<evidence type="ECO:0000256" key="2">
    <source>
        <dbReference type="ARBA" id="ARBA00006279"/>
    </source>
</evidence>
<keyword evidence="7" id="KW-0406">Ion transport</keyword>
<evidence type="ECO:0000256" key="8">
    <source>
        <dbReference type="SAM" id="MobiDB-lite"/>
    </source>
</evidence>
<dbReference type="Pfam" id="PF06963">
    <property type="entry name" value="FPN1"/>
    <property type="match status" value="1"/>
</dbReference>
<comment type="caution">
    <text evidence="7">Lacks conserved residue(s) required for the propagation of feature annotation.</text>
</comment>
<keyword evidence="4 7" id="KW-0812">Transmembrane</keyword>
<keyword evidence="3 7" id="KW-0813">Transport</keyword>
<reference evidence="9 10" key="1">
    <citation type="journal article" date="2014" name="Nat. Commun.">
        <title>Klebsormidium flaccidum genome reveals primary factors for plant terrestrial adaptation.</title>
        <authorList>
            <person name="Hori K."/>
            <person name="Maruyama F."/>
            <person name="Fujisawa T."/>
            <person name="Togashi T."/>
            <person name="Yamamoto N."/>
            <person name="Seo M."/>
            <person name="Sato S."/>
            <person name="Yamada T."/>
            <person name="Mori H."/>
            <person name="Tajima N."/>
            <person name="Moriyama T."/>
            <person name="Ikeuchi M."/>
            <person name="Watanabe M."/>
            <person name="Wada H."/>
            <person name="Kobayashi K."/>
            <person name="Saito M."/>
            <person name="Masuda T."/>
            <person name="Sasaki-Sekimoto Y."/>
            <person name="Mashiguchi K."/>
            <person name="Awai K."/>
            <person name="Shimojima M."/>
            <person name="Masuda S."/>
            <person name="Iwai M."/>
            <person name="Nobusawa T."/>
            <person name="Narise T."/>
            <person name="Kondo S."/>
            <person name="Saito H."/>
            <person name="Sato R."/>
            <person name="Murakawa M."/>
            <person name="Ihara Y."/>
            <person name="Oshima-Yamada Y."/>
            <person name="Ohtaka K."/>
            <person name="Satoh M."/>
            <person name="Sonobe K."/>
            <person name="Ishii M."/>
            <person name="Ohtani R."/>
            <person name="Kanamori-Sato M."/>
            <person name="Honoki R."/>
            <person name="Miyazaki D."/>
            <person name="Mochizuki H."/>
            <person name="Umetsu J."/>
            <person name="Higashi K."/>
            <person name="Shibata D."/>
            <person name="Kamiya Y."/>
            <person name="Sato N."/>
            <person name="Nakamura Y."/>
            <person name="Tabata S."/>
            <person name="Ida S."/>
            <person name="Kurokawa K."/>
            <person name="Ohta H."/>
        </authorList>
    </citation>
    <scope>NUCLEOTIDE SEQUENCE [LARGE SCALE GENOMIC DNA]</scope>
    <source>
        <strain evidence="9 10">NIES-2285</strain>
    </source>
</reference>
<evidence type="ECO:0000313" key="9">
    <source>
        <dbReference type="EMBL" id="GAQ88067.1"/>
    </source>
</evidence>
<feature type="region of interest" description="Disordered" evidence="8">
    <location>
        <begin position="282"/>
        <end position="307"/>
    </location>
</feature>
<evidence type="ECO:0000256" key="1">
    <source>
        <dbReference type="ARBA" id="ARBA00004141"/>
    </source>
</evidence>
<dbReference type="STRING" id="105231.A0A1Y1IH80"/>
<feature type="region of interest" description="Disordered" evidence="8">
    <location>
        <begin position="1"/>
        <end position="50"/>
    </location>
</feature>
<evidence type="ECO:0000313" key="10">
    <source>
        <dbReference type="Proteomes" id="UP000054558"/>
    </source>
</evidence>
<comment type="similarity">
    <text evidence="2 7">Belongs to the ferroportin (FP) (TC 2.A.100) family. SLC40A subfamily.</text>
</comment>
<dbReference type="OrthoDB" id="648861at2759"/>
<feature type="transmembrane region" description="Helical" evidence="7">
    <location>
        <begin position="415"/>
        <end position="434"/>
    </location>
</feature>
<dbReference type="Proteomes" id="UP000054558">
    <property type="component" value="Unassembled WGS sequence"/>
</dbReference>
<evidence type="ECO:0000256" key="5">
    <source>
        <dbReference type="ARBA" id="ARBA00022989"/>
    </source>
</evidence>
<evidence type="ECO:0000256" key="6">
    <source>
        <dbReference type="ARBA" id="ARBA00023136"/>
    </source>
</evidence>
<feature type="transmembrane region" description="Helical" evidence="7">
    <location>
        <begin position="384"/>
        <end position="403"/>
    </location>
</feature>
<keyword evidence="6 7" id="KW-0472">Membrane</keyword>
<feature type="transmembrane region" description="Helical" evidence="7">
    <location>
        <begin position="505"/>
        <end position="526"/>
    </location>
</feature>
<feature type="transmembrane region" description="Helical" evidence="7">
    <location>
        <begin position="348"/>
        <end position="372"/>
    </location>
</feature>
<dbReference type="InterPro" id="IPR009716">
    <property type="entry name" value="Ferroportin-1"/>
</dbReference>
<evidence type="ECO:0000256" key="7">
    <source>
        <dbReference type="RuleBase" id="RU365065"/>
    </source>
</evidence>
<accession>A0A1Y1IH80</accession>
<dbReference type="GO" id="GO:0016020">
    <property type="term" value="C:membrane"/>
    <property type="evidence" value="ECO:0007669"/>
    <property type="project" value="UniProtKB-SubCell"/>
</dbReference>
<gene>
    <name evidence="9" type="ORF">KFL_003980010</name>
</gene>
<dbReference type="SUPFAM" id="SSF103473">
    <property type="entry name" value="MFS general substrate transporter"/>
    <property type="match status" value="1"/>
</dbReference>
<evidence type="ECO:0000256" key="3">
    <source>
        <dbReference type="ARBA" id="ARBA00022448"/>
    </source>
</evidence>
<feature type="compositionally biased region" description="Acidic residues" evidence="8">
    <location>
        <begin position="288"/>
        <end position="301"/>
    </location>
</feature>
<dbReference type="InterPro" id="IPR036259">
    <property type="entry name" value="MFS_trans_sf"/>
</dbReference>
<dbReference type="OMA" id="VAMGHVM"/>
<dbReference type="GO" id="GO:0005381">
    <property type="term" value="F:iron ion transmembrane transporter activity"/>
    <property type="evidence" value="ECO:0007669"/>
    <property type="project" value="UniProtKB-UniRule"/>
</dbReference>
<comment type="subcellular location">
    <subcellularLocation>
        <location evidence="1 7">Membrane</location>
        <topology evidence="1 7">Multi-pass membrane protein</topology>
    </subcellularLocation>
</comment>
<organism evidence="9 10">
    <name type="scientific">Klebsormidium nitens</name>
    <name type="common">Green alga</name>
    <name type="synonym">Ulothrix nitens</name>
    <dbReference type="NCBI Taxonomy" id="105231"/>
    <lineage>
        <taxon>Eukaryota</taxon>
        <taxon>Viridiplantae</taxon>
        <taxon>Streptophyta</taxon>
        <taxon>Klebsormidiophyceae</taxon>
        <taxon>Klebsormidiales</taxon>
        <taxon>Klebsormidiaceae</taxon>
        <taxon>Klebsormidium</taxon>
    </lineage>
</organism>
<dbReference type="PANTHER" id="PTHR11660">
    <property type="entry name" value="SOLUTE CARRIER FAMILY 40 MEMBER"/>
    <property type="match status" value="1"/>
</dbReference>